<dbReference type="PRINTS" id="PR00452">
    <property type="entry name" value="SH3DOMAIN"/>
</dbReference>
<dbReference type="InterPro" id="IPR001452">
    <property type="entry name" value="SH3_domain"/>
</dbReference>
<dbReference type="SMART" id="SM00252">
    <property type="entry name" value="SH2"/>
    <property type="match status" value="1"/>
</dbReference>
<sequence length="466" mass="50232">VPKSPGKSDAMATAVASAGPAAGAASGAADASSSIVVARYAYKAVDESELTVKKSERLLLLDDSQHWWRVQNASGHEGYVPSNYMKRAKQGLFSSLKSSLSKKKKKQKEDSPAGDRRAVVASPELQSDAAPVPESGLPAASPAELLVARPESAGVPANVEPLPIRVAVARFAYAAAQEDELTLARGDRIAVLEESSDGWWRGRLLLPDGVSGGGMGWFPSNYVAEDSVGPNGAADSNAHEIELSKLTPKPSEMESGAPAAAAVPIAAKTLFRVLALYKFTASHSEEMDFDENETLSVVATPPDDPEWWLARNSRGQQGLVPRNYVRPLPPEDGQNGTGSAGANPRLAFVAGDSLADRGFYWGRIGRSEADRMLMQMAAPGEFIVRAGESNPQDLTLTMRAKAKNRNFKIRRVSDANGLRYNIGQKYFSDLEDLIRHYREHPIYKSDDERCFLIGPFQHPSIAGTML</sequence>
<dbReference type="Gene3D" id="3.30.505.10">
    <property type="entry name" value="SH2 domain"/>
    <property type="match status" value="1"/>
</dbReference>
<accession>A0A1I8GEM8</accession>
<evidence type="ECO:0000256" key="5">
    <source>
        <dbReference type="SAM" id="MobiDB-lite"/>
    </source>
</evidence>
<dbReference type="GO" id="GO:0035591">
    <property type="term" value="F:signaling adaptor activity"/>
    <property type="evidence" value="ECO:0007669"/>
    <property type="project" value="TreeGrafter"/>
</dbReference>
<dbReference type="GO" id="GO:0005737">
    <property type="term" value="C:cytoplasm"/>
    <property type="evidence" value="ECO:0007669"/>
    <property type="project" value="TreeGrafter"/>
</dbReference>
<dbReference type="PANTHER" id="PTHR19969">
    <property type="entry name" value="SH2-SH3 ADAPTOR PROTEIN-RELATED"/>
    <property type="match status" value="1"/>
</dbReference>
<keyword evidence="8" id="KW-1185">Reference proteome</keyword>
<dbReference type="Pfam" id="PF00017">
    <property type="entry name" value="SH2"/>
    <property type="match status" value="1"/>
</dbReference>
<feature type="compositionally biased region" description="Low complexity" evidence="5">
    <location>
        <begin position="10"/>
        <end position="32"/>
    </location>
</feature>
<keyword evidence="2 3" id="KW-0727">SH2 domain</keyword>
<dbReference type="Pfam" id="PF00018">
    <property type="entry name" value="SH3_1"/>
    <property type="match status" value="3"/>
</dbReference>
<dbReference type="PANTHER" id="PTHR19969:SF14">
    <property type="entry name" value="DREADLOCKS, ISOFORM B"/>
    <property type="match status" value="1"/>
</dbReference>
<dbReference type="SUPFAM" id="SSF55550">
    <property type="entry name" value="SH2 domain"/>
    <property type="match status" value="1"/>
</dbReference>
<dbReference type="InterPro" id="IPR036028">
    <property type="entry name" value="SH3-like_dom_sf"/>
</dbReference>
<dbReference type="Proteomes" id="UP000095280">
    <property type="component" value="Unplaced"/>
</dbReference>
<evidence type="ECO:0000256" key="4">
    <source>
        <dbReference type="PROSITE-ProRule" id="PRU00192"/>
    </source>
</evidence>
<feature type="domain" description="SH2" evidence="6">
    <location>
        <begin position="359"/>
        <end position="456"/>
    </location>
</feature>
<proteinExistence type="predicted"/>
<dbReference type="PROSITE" id="PS50002">
    <property type="entry name" value="SH3"/>
    <property type="match status" value="3"/>
</dbReference>
<dbReference type="InterPro" id="IPR051184">
    <property type="entry name" value="Tyrosine-phos_adapter"/>
</dbReference>
<feature type="region of interest" description="Disordered" evidence="5">
    <location>
        <begin position="97"/>
        <end position="137"/>
    </location>
</feature>
<dbReference type="PROSITE" id="PS50001">
    <property type="entry name" value="SH2"/>
    <property type="match status" value="1"/>
</dbReference>
<feature type="domain" description="SH3" evidence="7">
    <location>
        <begin position="162"/>
        <end position="228"/>
    </location>
</feature>
<dbReference type="SMART" id="SM00326">
    <property type="entry name" value="SH3"/>
    <property type="match status" value="3"/>
</dbReference>
<organism evidence="8 9">
    <name type="scientific">Macrostomum lignano</name>
    <dbReference type="NCBI Taxonomy" id="282301"/>
    <lineage>
        <taxon>Eukaryota</taxon>
        <taxon>Metazoa</taxon>
        <taxon>Spiralia</taxon>
        <taxon>Lophotrochozoa</taxon>
        <taxon>Platyhelminthes</taxon>
        <taxon>Rhabditophora</taxon>
        <taxon>Macrostomorpha</taxon>
        <taxon>Macrostomida</taxon>
        <taxon>Macrostomidae</taxon>
        <taxon>Macrostomum</taxon>
    </lineage>
</organism>
<dbReference type="AlphaFoldDB" id="A0A1I8GEM8"/>
<evidence type="ECO:0000256" key="2">
    <source>
        <dbReference type="ARBA" id="ARBA00022999"/>
    </source>
</evidence>
<evidence type="ECO:0000313" key="8">
    <source>
        <dbReference type="Proteomes" id="UP000095280"/>
    </source>
</evidence>
<dbReference type="GO" id="GO:0016477">
    <property type="term" value="P:cell migration"/>
    <property type="evidence" value="ECO:0007669"/>
    <property type="project" value="TreeGrafter"/>
</dbReference>
<evidence type="ECO:0000256" key="1">
    <source>
        <dbReference type="ARBA" id="ARBA00022443"/>
    </source>
</evidence>
<feature type="region of interest" description="Disordered" evidence="5">
    <location>
        <begin position="1"/>
        <end position="32"/>
    </location>
</feature>
<feature type="domain" description="SH3" evidence="7">
    <location>
        <begin position="268"/>
        <end position="330"/>
    </location>
</feature>
<keyword evidence="1 4" id="KW-0728">SH3 domain</keyword>
<feature type="compositionally biased region" description="Basic and acidic residues" evidence="5">
    <location>
        <begin position="107"/>
        <end position="118"/>
    </location>
</feature>
<dbReference type="WBParaSite" id="maker-uti_cns_0001596-snap-gene-0.5-mRNA-1">
    <property type="protein sequence ID" value="maker-uti_cns_0001596-snap-gene-0.5-mRNA-1"/>
    <property type="gene ID" value="maker-uti_cns_0001596-snap-gene-0.5"/>
</dbReference>
<dbReference type="GO" id="GO:0048013">
    <property type="term" value="P:ephrin receptor signaling pathway"/>
    <property type="evidence" value="ECO:0007669"/>
    <property type="project" value="TreeGrafter"/>
</dbReference>
<dbReference type="GO" id="GO:0030971">
    <property type="term" value="F:receptor tyrosine kinase binding"/>
    <property type="evidence" value="ECO:0007669"/>
    <property type="project" value="TreeGrafter"/>
</dbReference>
<dbReference type="PRINTS" id="PR00401">
    <property type="entry name" value="SH2DOMAIN"/>
</dbReference>
<dbReference type="SUPFAM" id="SSF50044">
    <property type="entry name" value="SH3-domain"/>
    <property type="match status" value="3"/>
</dbReference>
<dbReference type="InterPro" id="IPR000980">
    <property type="entry name" value="SH2"/>
</dbReference>
<reference evidence="9" key="1">
    <citation type="submission" date="2016-11" db="UniProtKB">
        <authorList>
            <consortium name="WormBaseParasite"/>
        </authorList>
    </citation>
    <scope>IDENTIFICATION</scope>
</reference>
<evidence type="ECO:0000259" key="7">
    <source>
        <dbReference type="PROSITE" id="PS50002"/>
    </source>
</evidence>
<protein>
    <submittedName>
        <fullName evidence="9">Cytoplasmic protein NCK1</fullName>
    </submittedName>
</protein>
<evidence type="ECO:0000259" key="6">
    <source>
        <dbReference type="PROSITE" id="PS50001"/>
    </source>
</evidence>
<dbReference type="Gene3D" id="2.30.30.40">
    <property type="entry name" value="SH3 Domains"/>
    <property type="match status" value="3"/>
</dbReference>
<name>A0A1I8GEM8_9PLAT</name>
<evidence type="ECO:0000313" key="9">
    <source>
        <dbReference type="WBParaSite" id="maker-uti_cns_0001596-snap-gene-0.5-mRNA-1"/>
    </source>
</evidence>
<dbReference type="InterPro" id="IPR036860">
    <property type="entry name" value="SH2_dom_sf"/>
</dbReference>
<evidence type="ECO:0000256" key="3">
    <source>
        <dbReference type="PROSITE-ProRule" id="PRU00191"/>
    </source>
</evidence>
<feature type="domain" description="SH3" evidence="7">
    <location>
        <begin position="31"/>
        <end position="90"/>
    </location>
</feature>